<keyword evidence="2" id="KW-0964">Secreted</keyword>
<sequence length="2666" mass="297456">MEGAEPTALWGGMTGDGSKSQAQNTTNTAKDNLKDPNTVPSISLPKGGGAIRGLGEKFNADPISGSGSVTIPIATSPGRSGFGLDLSLSYSSGGGNGPFGMGWHLSLPSITRKTDKGLPKYQDADESDVFILSNAEDLVPLLEPDGARFVDTSSMPGYTIHRYRPRTEGLFARIEKVTRADGDVYWRTISKDNILTIYGKSEESRISDPEYPGHVFSWLICESRDDKGNATVYKYKAEDGINVDLTVAHERNRGSRNDPSRKANRHPKRILYGNRIPQLDGDGKRPQLMSSSDIENAGWMFEVVFDYGEHDALDPKPNDPGDWICRYDPFSNHRAGFEVRTYRLCQRILMFHHFPDERGVGQDCLIRSTNFVFQDDVKRGNPTLTFIASAFQTSYKRAESGGYKAKSLPPVEFEYSQAVLRDEIREVDQKSLENLPVGINEPYKWMDLDGEGISGILTEQGGAWFYKRNTSPTNLLKENGQERPSARFDAVKILAAIPNTSINGGQAEFLDLSGDGYPDLVQFNGPARGFFSRTEDAAWTNFRVFKSWPNLDNHDPHFKFVDLTGDGLTDILLTEDEALTWHASLSEDGFGVATRLSLPLDEERGPRLLFDDSTQVIHLSDMSGDGLADLVRIRNGDICYWPNLGYGRFGPKVTMDNAPWFDNVDRFSQNRIKLADIDGSGSTDIIYLGVEQTDIYFNRAGNSWTPKTLLKAFPSIDNISSATVVDLLGIGTACLVWSSPLPGYARQPMKYVDLMGGQKPHLMVKMANNLGAETYIHHAPSTKFYLEDEAAGKPWVTKLPYVVHVVDRVETLDLISRNRFITTYKYHHGFFDGVEREFRGFGMVEQMDTESFAVLSSSNLLPDTTNIDESSHVPPVLTRTWYHTGAYLDRDRISTHFEHEYYRESDRSESLEGLKDDEFRSLLLDDTVLPTAIQQVDGTSRPYTLTSDEMREACRSLKGAVLRQEAYALDGTNEEDRPYTASERNFEVKLLQQCGANQHAVFMTHPREDITSHYERKLVEVGGRKVADPRVTHSMTLEVDYFGNVLRSVNISYRRRDLPGVTLPEQQQTHLVLATSRPINVTSEVEWQRIGVPAELRSYEVVKTPNPGITNGRIDFFSFEEISEMTRNLFPLIQTEPDPAMLWPYQKWDWRRNLADTPSSTRLRLIEHQQTLYRMDDLSGPLPLGRVGSLGLSYESYKLAFTPELAKEIFVDSGKLTSQALDSVLTDLKYVRTQGSTNWWIPSGKVSYSPNVTDTPSQEFAYARQHFFLGHRYRDPFHSEAKSTETIVTFDAYDLLVVDTQDSLRNRTTVGERDAAGNIDPSKPGNDYRVLQPSVITDANGNRSLVAFDTLGMVAGTAVKGKDDSVGDTLDDFEPDLTQAQIDGLLNTPDPRVPAPSLLKEASSRTVYDQDRFYKSKQAHPENPTKWLPAYCASLARETHARDPIPLGGLKIQVGFSFSDGFGREIQKKVQAEPGPLVDGGPTVSPRWVGSGWAIFNNKGKPVRQYEPFFSSTHDFEFAVKVGVSPIVFYDPTGRVVASLHPNHTYNKVLFDPWEQTSYDANDTILLDPKKDPDVSDYFKRLPVEAFSPTWYEQRITGSLGTQEEQAAKKAAVHADTPATAHSDSLGNVFLTVTHNKALYSDTPASVPPTEAFYQARTVTDIEGNSREVIDANDRIAVRRAFDMLGSLVYQSSMEAGERWMLNDVGGKGAYTWNSRGFQFRSAYDQLQRPIESYVRDSAGQEVLAVRTVYGETELNPEQSNFRGRVVRMYDQAGVVTNDGYDFKGNLVGSQRQLAQEYKATLDWASPAALEEPSYPSSMVLDALNRPVESILPDSTVIHITYNEASLPERMEANVRGATAATAFITNINYNAKRQRELIEYGNGATTQYEHDPLTFRLTHVITKRNPTEFPDDGRDPPPARWPGSQVQNLRYTYDPVGNTTHIRDEAQQTIYFRNKRVEPSNEYTYDATYQLIEATGREHLGQTNGVSNAPTPPTPFGGDVRHDNPNDGNAMGTYLERFLYDAVGNIQSLKHAGSDPKHPGWTRDYTYNETSQIEPGKKNNRLSTTTIGSASEQYHYDGSAGLHGNITGMPHLSLMQWDYRDKLQATAEQVVANGGLPEITWYVYDASGKRIRKVTEGQSAAGATPTRSKERHYLGGLEFYREYSGNGSQVTLEYETVHIMDGAQRIALIETRTQGTDAGPPQLIRYQLANHLGSVVLELDDHAQVVSYEEYTPFGASAYQAVRSQTELPKRYRFSGMERDKESGFQYHGARYYAPWLGRWTACDPIGTKDGLNLYMYVRNSPIQLHDPSGTEGEKTSNSQPAKGAAAKKPQPPAKPANKDYTLADLLTIKGGGEGNATYGKAWARFQYFPGTSNETMIIVGGQHQSEPKGYKLSEQLYNELKTDGPHYYNIVFVPNLFEDRGLPPVYESRFINGVDTNRNLPGKKEKLADSFAKGNGVPLDSTGKRPIFDENVILVSLIEQFQPTRLLQIHDKSEQKLYNIVTQGEAGTYVDPRVGPNANPDQADFLTKLAATRAKDAIGGKAGERAVMGNFLTEKMVVAHHNKYPNDPPAVAGLRAEYPTTANHQPGTTLGEFGSNSGGMDVFLVEAAKSQDQGTINKWTGVIKETYLENPTKVVLKSMGQGWAQMVKDVNTAIGNVINSFWKK</sequence>
<evidence type="ECO:0000256" key="2">
    <source>
        <dbReference type="ARBA" id="ARBA00022525"/>
    </source>
</evidence>
<dbReference type="GO" id="GO:0005737">
    <property type="term" value="C:cytoplasm"/>
    <property type="evidence" value="ECO:0007669"/>
    <property type="project" value="InterPro"/>
</dbReference>
<proteinExistence type="predicted"/>
<dbReference type="InterPro" id="IPR050708">
    <property type="entry name" value="T6SS_VgrG/RHS"/>
</dbReference>
<dbReference type="Proteomes" id="UP000750711">
    <property type="component" value="Unassembled WGS sequence"/>
</dbReference>
<dbReference type="InterPro" id="IPR022044">
    <property type="entry name" value="TcdB_toxin_mid/C"/>
</dbReference>
<feature type="region of interest" description="Disordered" evidence="4">
    <location>
        <begin position="2306"/>
        <end position="2339"/>
    </location>
</feature>
<evidence type="ECO:0000259" key="6">
    <source>
        <dbReference type="Pfam" id="PF12256"/>
    </source>
</evidence>
<dbReference type="Pfam" id="PF12255">
    <property type="entry name" value="TcdB_toxin_midC"/>
    <property type="match status" value="1"/>
</dbReference>
<protein>
    <recommendedName>
        <fullName evidence="9">Toxin</fullName>
    </recommendedName>
</protein>
<dbReference type="GO" id="GO:0005576">
    <property type="term" value="C:extracellular region"/>
    <property type="evidence" value="ECO:0007669"/>
    <property type="project" value="UniProtKB-SubCell"/>
</dbReference>
<evidence type="ECO:0000259" key="5">
    <source>
        <dbReference type="Pfam" id="PF12255"/>
    </source>
</evidence>
<dbReference type="InterPro" id="IPR022045">
    <property type="entry name" value="TcdB_toxin_mid/N"/>
</dbReference>
<reference evidence="7" key="1">
    <citation type="submission" date="2021-03" db="EMBL/GenBank/DDBJ databases">
        <title>Comparative genomics and phylogenomic investigation of the class Geoglossomycetes provide insights into ecological specialization and systematics.</title>
        <authorList>
            <person name="Melie T."/>
            <person name="Pirro S."/>
            <person name="Miller A.N."/>
            <person name="Quandt A."/>
        </authorList>
    </citation>
    <scope>NUCLEOTIDE SEQUENCE</scope>
    <source>
        <strain evidence="7">CAQ_001_2017</strain>
    </source>
</reference>
<dbReference type="Pfam" id="PF03534">
    <property type="entry name" value="SpvB"/>
    <property type="match status" value="1"/>
</dbReference>
<dbReference type="PANTHER" id="PTHR32305">
    <property type="match status" value="1"/>
</dbReference>
<gene>
    <name evidence="7" type="ORF">GP486_003176</name>
</gene>
<dbReference type="Pfam" id="PF12256">
    <property type="entry name" value="TcdB_toxin_midN"/>
    <property type="match status" value="1"/>
</dbReference>
<feature type="domain" description="Insecticide toxin TcdB middle/N-terminal" evidence="6">
    <location>
        <begin position="706"/>
        <end position="851"/>
    </location>
</feature>
<dbReference type="Gene3D" id="2.180.10.10">
    <property type="entry name" value="RHS repeat-associated core"/>
    <property type="match status" value="1"/>
</dbReference>
<keyword evidence="8" id="KW-1185">Reference proteome</keyword>
<accession>A0A9P8LDR1</accession>
<dbReference type="InterPro" id="IPR028994">
    <property type="entry name" value="Integrin_alpha_N"/>
</dbReference>
<dbReference type="PRINTS" id="PR01341">
    <property type="entry name" value="SALSPVBPROT"/>
</dbReference>
<evidence type="ECO:0000313" key="8">
    <source>
        <dbReference type="Proteomes" id="UP000750711"/>
    </source>
</evidence>
<dbReference type="NCBIfam" id="TIGR03696">
    <property type="entry name" value="Rhs_assc_core"/>
    <property type="match status" value="1"/>
</dbReference>
<feature type="domain" description="Insecticide toxin TcdB middle/C-terminal" evidence="5">
    <location>
        <begin position="953"/>
        <end position="1064"/>
    </location>
</feature>
<name>A0A9P8LDR1_9PEZI</name>
<dbReference type="InterPro" id="IPR003284">
    <property type="entry name" value="Sal_SpvB"/>
</dbReference>
<dbReference type="EMBL" id="JAGHQM010000408">
    <property type="protein sequence ID" value="KAH0562125.1"/>
    <property type="molecule type" value="Genomic_DNA"/>
</dbReference>
<organism evidence="7 8">
    <name type="scientific">Trichoglossum hirsutum</name>
    <dbReference type="NCBI Taxonomy" id="265104"/>
    <lineage>
        <taxon>Eukaryota</taxon>
        <taxon>Fungi</taxon>
        <taxon>Dikarya</taxon>
        <taxon>Ascomycota</taxon>
        <taxon>Pezizomycotina</taxon>
        <taxon>Geoglossomycetes</taxon>
        <taxon>Geoglossales</taxon>
        <taxon>Geoglossaceae</taxon>
        <taxon>Trichoglossum</taxon>
    </lineage>
</organism>
<keyword evidence="3" id="KW-0843">Virulence</keyword>
<evidence type="ECO:0000256" key="3">
    <source>
        <dbReference type="ARBA" id="ARBA00023026"/>
    </source>
</evidence>
<feature type="region of interest" description="Disordered" evidence="4">
    <location>
        <begin position="1"/>
        <end position="46"/>
    </location>
</feature>
<evidence type="ECO:0000256" key="1">
    <source>
        <dbReference type="ARBA" id="ARBA00004613"/>
    </source>
</evidence>
<evidence type="ECO:0008006" key="9">
    <source>
        <dbReference type="Google" id="ProtNLM"/>
    </source>
</evidence>
<dbReference type="SUPFAM" id="SSF69318">
    <property type="entry name" value="Integrin alpha N-terminal domain"/>
    <property type="match status" value="1"/>
</dbReference>
<dbReference type="InterPro" id="IPR022385">
    <property type="entry name" value="Rhs_assc_core"/>
</dbReference>
<evidence type="ECO:0000256" key="4">
    <source>
        <dbReference type="SAM" id="MobiDB-lite"/>
    </source>
</evidence>
<evidence type="ECO:0000313" key="7">
    <source>
        <dbReference type="EMBL" id="KAH0562125.1"/>
    </source>
</evidence>
<dbReference type="Gene3D" id="3.40.630.10">
    <property type="entry name" value="Zn peptidases"/>
    <property type="match status" value="1"/>
</dbReference>
<dbReference type="PANTHER" id="PTHR32305:SF15">
    <property type="entry name" value="PROTEIN RHSA-RELATED"/>
    <property type="match status" value="1"/>
</dbReference>
<feature type="compositionally biased region" description="Polar residues" evidence="4">
    <location>
        <begin position="17"/>
        <end position="30"/>
    </location>
</feature>
<comment type="subcellular location">
    <subcellularLocation>
        <location evidence="1">Secreted</location>
    </subcellularLocation>
</comment>
<comment type="caution">
    <text evidence="7">The sequence shown here is derived from an EMBL/GenBank/DDBJ whole genome shotgun (WGS) entry which is preliminary data.</text>
</comment>